<feature type="domain" description="Laminin G" evidence="3">
    <location>
        <begin position="93"/>
        <end position="264"/>
    </location>
</feature>
<accession>A0AAW1B519</accession>
<comment type="caution">
    <text evidence="1">Lacks conserved residue(s) required for the propagation of feature annotation.</text>
</comment>
<name>A0AAW1B519_CROAD</name>
<gene>
    <name evidence="4" type="ORF">NXF25_019964</name>
</gene>
<dbReference type="CDD" id="cd00110">
    <property type="entry name" value="LamG"/>
    <property type="match status" value="2"/>
</dbReference>
<proteinExistence type="predicted"/>
<keyword evidence="5" id="KW-1185">Reference proteome</keyword>
<comment type="caution">
    <text evidence="4">The sequence shown here is derived from an EMBL/GenBank/DDBJ whole genome shotgun (WGS) entry which is preliminary data.</text>
</comment>
<dbReference type="PROSITE" id="PS50025">
    <property type="entry name" value="LAM_G_DOMAIN"/>
    <property type="match status" value="1"/>
</dbReference>
<dbReference type="InterPro" id="IPR001791">
    <property type="entry name" value="Laminin_G"/>
</dbReference>
<organism evidence="4 5">
    <name type="scientific">Crotalus adamanteus</name>
    <name type="common">Eastern diamondback rattlesnake</name>
    <dbReference type="NCBI Taxonomy" id="8729"/>
    <lineage>
        <taxon>Eukaryota</taxon>
        <taxon>Metazoa</taxon>
        <taxon>Chordata</taxon>
        <taxon>Craniata</taxon>
        <taxon>Vertebrata</taxon>
        <taxon>Euteleostomi</taxon>
        <taxon>Lepidosauria</taxon>
        <taxon>Squamata</taxon>
        <taxon>Bifurcata</taxon>
        <taxon>Unidentata</taxon>
        <taxon>Episquamata</taxon>
        <taxon>Toxicofera</taxon>
        <taxon>Serpentes</taxon>
        <taxon>Colubroidea</taxon>
        <taxon>Viperidae</taxon>
        <taxon>Crotalinae</taxon>
        <taxon>Crotalus</taxon>
    </lineage>
</organism>
<dbReference type="AlphaFoldDB" id="A0AAW1B519"/>
<dbReference type="Gene3D" id="2.60.120.200">
    <property type="match status" value="2"/>
</dbReference>
<reference evidence="4 5" key="1">
    <citation type="journal article" date="2024" name="Proc. Natl. Acad. Sci. U.S.A.">
        <title>The genetic regulatory architecture and epigenomic basis for age-related changes in rattlesnake venom.</title>
        <authorList>
            <person name="Hogan M.P."/>
            <person name="Holding M.L."/>
            <person name="Nystrom G.S."/>
            <person name="Colston T.J."/>
            <person name="Bartlett D.A."/>
            <person name="Mason A.J."/>
            <person name="Ellsworth S.A."/>
            <person name="Rautsaw R.M."/>
            <person name="Lawrence K.C."/>
            <person name="Strickland J.L."/>
            <person name="He B."/>
            <person name="Fraser P."/>
            <person name="Margres M.J."/>
            <person name="Gilbert D.M."/>
            <person name="Gibbs H.L."/>
            <person name="Parkinson C.L."/>
            <person name="Rokyta D.R."/>
        </authorList>
    </citation>
    <scope>NUCLEOTIDE SEQUENCE [LARGE SCALE GENOMIC DNA]</scope>
    <source>
        <strain evidence="4">DRR0105</strain>
    </source>
</reference>
<feature type="region of interest" description="Disordered" evidence="2">
    <location>
        <begin position="291"/>
        <end position="318"/>
    </location>
</feature>
<dbReference type="SMART" id="SM00282">
    <property type="entry name" value="LamG"/>
    <property type="match status" value="1"/>
</dbReference>
<dbReference type="PANTHER" id="PTHR15036">
    <property type="entry name" value="PIKACHURIN-LIKE PROTEIN"/>
    <property type="match status" value="1"/>
</dbReference>
<dbReference type="SUPFAM" id="SSF49899">
    <property type="entry name" value="Concanavalin A-like lectins/glucanases"/>
    <property type="match status" value="2"/>
</dbReference>
<dbReference type="Pfam" id="PF02210">
    <property type="entry name" value="Laminin_G_2"/>
    <property type="match status" value="2"/>
</dbReference>
<evidence type="ECO:0000256" key="2">
    <source>
        <dbReference type="SAM" id="MobiDB-lite"/>
    </source>
</evidence>
<dbReference type="Proteomes" id="UP001474421">
    <property type="component" value="Unassembled WGS sequence"/>
</dbReference>
<dbReference type="InterPro" id="IPR013320">
    <property type="entry name" value="ConA-like_dom_sf"/>
</dbReference>
<evidence type="ECO:0000313" key="4">
    <source>
        <dbReference type="EMBL" id="KAK9396603.1"/>
    </source>
</evidence>
<feature type="compositionally biased region" description="Low complexity" evidence="2">
    <location>
        <begin position="291"/>
        <end position="311"/>
    </location>
</feature>
<evidence type="ECO:0000256" key="1">
    <source>
        <dbReference type="PROSITE-ProRule" id="PRU00122"/>
    </source>
</evidence>
<dbReference type="InterPro" id="IPR050372">
    <property type="entry name" value="Neurexin-related_CASP"/>
</dbReference>
<evidence type="ECO:0000313" key="5">
    <source>
        <dbReference type="Proteomes" id="UP001474421"/>
    </source>
</evidence>
<protein>
    <submittedName>
        <fullName evidence="4">Contactin-associated protein-like 2</fullName>
    </submittedName>
</protein>
<dbReference type="EMBL" id="JAOTOJ010000008">
    <property type="protein sequence ID" value="KAK9396603.1"/>
    <property type="molecule type" value="Genomic_DNA"/>
</dbReference>
<dbReference type="PANTHER" id="PTHR15036:SF33">
    <property type="entry name" value="CONTACTIN-ASSOCIATED PROTEIN-LIKE 2"/>
    <property type="match status" value="1"/>
</dbReference>
<evidence type="ECO:0000259" key="3">
    <source>
        <dbReference type="PROSITE" id="PS50025"/>
    </source>
</evidence>
<sequence length="318" mass="34808">MVEIIIKSPHPLTDDQWHQVIAERNVKEASLQVDQFPREIQKAPTEGHTRLELYSQLYVGAAAYDGPFCSKDVGAFFEEGMWLQYNFSSVGNNMKDSGSKTPLSSKESENFVSDLSLNKEEISFSFSTSKAPCILLYISAYSQDYMAVLVNPAGSLQVRYKLGGAKEPYNINVDHRNMSNGQPHSVNITRAGKDIILQLDLYPPVSYTIPGPSSLQFSSLKSLFLGKVIERGHAHAQGCTWGCRLTFPAVLGLGWAELGVEPPCRFFPHGHQEPPPHLLLILGQLPLSSSLQPVPSQPGAPGSLPSGSLSFSPPPDWG</sequence>